<accession>A0A317VHY2</accession>
<comment type="caution">
    <text evidence="2">The sequence shown here is derived from an EMBL/GenBank/DDBJ whole genome shotgun (WGS) entry which is preliminary data.</text>
</comment>
<protein>
    <submittedName>
        <fullName evidence="2">Uncharacterized protein</fullName>
    </submittedName>
</protein>
<organism evidence="2 3">
    <name type="scientific">Aspergillus sclerotioniger CBS 115572</name>
    <dbReference type="NCBI Taxonomy" id="1450535"/>
    <lineage>
        <taxon>Eukaryota</taxon>
        <taxon>Fungi</taxon>
        <taxon>Dikarya</taxon>
        <taxon>Ascomycota</taxon>
        <taxon>Pezizomycotina</taxon>
        <taxon>Eurotiomycetes</taxon>
        <taxon>Eurotiomycetidae</taxon>
        <taxon>Eurotiales</taxon>
        <taxon>Aspergillaceae</taxon>
        <taxon>Aspergillus</taxon>
        <taxon>Aspergillus subgen. Circumdati</taxon>
    </lineage>
</organism>
<dbReference type="GeneID" id="37108548"/>
<proteinExistence type="predicted"/>
<reference evidence="2 3" key="1">
    <citation type="submission" date="2016-12" db="EMBL/GenBank/DDBJ databases">
        <title>The genomes of Aspergillus section Nigri reveals drivers in fungal speciation.</title>
        <authorList>
            <consortium name="DOE Joint Genome Institute"/>
            <person name="Vesth T.C."/>
            <person name="Nybo J."/>
            <person name="Theobald S."/>
            <person name="Brandl J."/>
            <person name="Frisvad J.C."/>
            <person name="Nielsen K.F."/>
            <person name="Lyhne E.K."/>
            <person name="Kogle M.E."/>
            <person name="Kuo A."/>
            <person name="Riley R."/>
            <person name="Clum A."/>
            <person name="Nolan M."/>
            <person name="Lipzen A."/>
            <person name="Salamov A."/>
            <person name="Henrissat B."/>
            <person name="Wiebenga A."/>
            <person name="De Vries R.P."/>
            <person name="Grigoriev I.V."/>
            <person name="Mortensen U.H."/>
            <person name="Andersen M.R."/>
            <person name="Baker S.E."/>
        </authorList>
    </citation>
    <scope>NUCLEOTIDE SEQUENCE [LARGE SCALE GENOMIC DNA]</scope>
    <source>
        <strain evidence="2 3">CBS 115572</strain>
    </source>
</reference>
<keyword evidence="3" id="KW-1185">Reference proteome</keyword>
<evidence type="ECO:0000313" key="2">
    <source>
        <dbReference type="EMBL" id="PWY72492.1"/>
    </source>
</evidence>
<evidence type="ECO:0000256" key="1">
    <source>
        <dbReference type="SAM" id="MobiDB-lite"/>
    </source>
</evidence>
<name>A0A317VHY2_9EURO</name>
<dbReference type="RefSeq" id="XP_025463266.1">
    <property type="nucleotide sequence ID" value="XM_025606405.1"/>
</dbReference>
<dbReference type="EMBL" id="MSFK01000033">
    <property type="protein sequence ID" value="PWY72492.1"/>
    <property type="molecule type" value="Genomic_DNA"/>
</dbReference>
<evidence type="ECO:0000313" key="3">
    <source>
        <dbReference type="Proteomes" id="UP000246702"/>
    </source>
</evidence>
<dbReference type="Proteomes" id="UP000246702">
    <property type="component" value="Unassembled WGS sequence"/>
</dbReference>
<dbReference type="AlphaFoldDB" id="A0A317VHY2"/>
<gene>
    <name evidence="2" type="ORF">BO94DRAFT_245763</name>
</gene>
<feature type="region of interest" description="Disordered" evidence="1">
    <location>
        <begin position="189"/>
        <end position="231"/>
    </location>
</feature>
<sequence length="231" mass="25581">METQLCDGSSYLFLHQHKIPKNEGTAFSVRLINIRARPRWVRGCGRGWNGTTRWTSRCNPELNSRFWSNSNRGPVIERLDWPMARWEGLFLVKSTERWSCISQKATGSPVSSLTDIAPFYWPAIAFEDLLWGSKMVRGPTLVCSPCIKDHEPMSTHEAAGGHSPESIALGVHCSSILYSAGELYGQRGSWPQGTSAWRRPPGFEGTSPSSSQPGYTEGNGRGVTNEGPVPK</sequence>